<keyword evidence="2" id="KW-1185">Reference proteome</keyword>
<gene>
    <name evidence="1" type="ORF">ACFQ07_34260</name>
</gene>
<comment type="caution">
    <text evidence="1">The sequence shown here is derived from an EMBL/GenBank/DDBJ whole genome shotgun (WGS) entry which is preliminary data.</text>
</comment>
<accession>A0ABW3CSA5</accession>
<name>A0ABW3CSA5_9ACTN</name>
<dbReference type="EMBL" id="JBHTIR010004402">
    <property type="protein sequence ID" value="MFD0857318.1"/>
    <property type="molecule type" value="Genomic_DNA"/>
</dbReference>
<proteinExistence type="predicted"/>
<reference evidence="2" key="1">
    <citation type="journal article" date="2019" name="Int. J. Syst. Evol. Microbiol.">
        <title>The Global Catalogue of Microorganisms (GCM) 10K type strain sequencing project: providing services to taxonomists for standard genome sequencing and annotation.</title>
        <authorList>
            <consortium name="The Broad Institute Genomics Platform"/>
            <consortium name="The Broad Institute Genome Sequencing Center for Infectious Disease"/>
            <person name="Wu L."/>
            <person name="Ma J."/>
        </authorList>
    </citation>
    <scope>NUCLEOTIDE SEQUENCE [LARGE SCALE GENOMIC DNA]</scope>
    <source>
        <strain evidence="2">JCM 31696</strain>
    </source>
</reference>
<sequence length="63" mass="6909">MGEHATMRRVHGGPPFLRASGIVARLNEEITTTRKGDRVCALWSWGEELPGDAHEAAAAIRRV</sequence>
<organism evidence="1 2">
    <name type="scientific">Actinomadura adrarensis</name>
    <dbReference type="NCBI Taxonomy" id="1819600"/>
    <lineage>
        <taxon>Bacteria</taxon>
        <taxon>Bacillati</taxon>
        <taxon>Actinomycetota</taxon>
        <taxon>Actinomycetes</taxon>
        <taxon>Streptosporangiales</taxon>
        <taxon>Thermomonosporaceae</taxon>
        <taxon>Actinomadura</taxon>
    </lineage>
</organism>
<evidence type="ECO:0000313" key="2">
    <source>
        <dbReference type="Proteomes" id="UP001597083"/>
    </source>
</evidence>
<dbReference type="Proteomes" id="UP001597083">
    <property type="component" value="Unassembled WGS sequence"/>
</dbReference>
<feature type="non-terminal residue" evidence="1">
    <location>
        <position position="63"/>
    </location>
</feature>
<evidence type="ECO:0000313" key="1">
    <source>
        <dbReference type="EMBL" id="MFD0857318.1"/>
    </source>
</evidence>
<protein>
    <submittedName>
        <fullName evidence="1">Uncharacterized protein</fullName>
    </submittedName>
</protein>